<dbReference type="Gene3D" id="3.40.50.1820">
    <property type="entry name" value="alpha/beta hydrolase"/>
    <property type="match status" value="1"/>
</dbReference>
<dbReference type="InterPro" id="IPR003140">
    <property type="entry name" value="PLipase/COase/thioEstase"/>
</dbReference>
<sequence length="212" mass="22698">MLQPSFDKPPIIIEPPQPPRAACIWLHGLGADGHDFEPVVHMLQLPVSVRFVLPHAPVQPVTINGGLPMRAWFDIRSLQLDEDVDIEGINGSSAAVAELARAQNLPVVLAGFSQGGLIALHAALQAGAAEAVMALSTWYPFTPPTTALPVFMAHGTADEIVPLSLAEESAARLEAAGAQVDWHTWPMGHTVIPEEIAALNQWLNRKLEALDG</sequence>
<comment type="similarity">
    <text evidence="1">Belongs to the AB hydrolase superfamily. AB hydrolase 2 family.</text>
</comment>
<protein>
    <submittedName>
        <fullName evidence="4">Phospholipase/carboxylesterase</fullName>
    </submittedName>
</protein>
<dbReference type="InterPro" id="IPR029058">
    <property type="entry name" value="AB_hydrolase_fold"/>
</dbReference>
<name>A0A1N6GLZ2_9GAMM</name>
<dbReference type="EMBL" id="FSRE01000003">
    <property type="protein sequence ID" value="SIO08533.1"/>
    <property type="molecule type" value="Genomic_DNA"/>
</dbReference>
<keyword evidence="2" id="KW-0378">Hydrolase</keyword>
<dbReference type="Proteomes" id="UP000198461">
    <property type="component" value="Unassembled WGS sequence"/>
</dbReference>
<evidence type="ECO:0000259" key="3">
    <source>
        <dbReference type="Pfam" id="PF02230"/>
    </source>
</evidence>
<dbReference type="STRING" id="364032.SAMN05443662_1404"/>
<evidence type="ECO:0000313" key="5">
    <source>
        <dbReference type="Proteomes" id="UP000198461"/>
    </source>
</evidence>
<dbReference type="AlphaFoldDB" id="A0A1N6GLZ2"/>
<organism evidence="4 5">
    <name type="scientific">Sulfurivirga caldicuralii</name>
    <dbReference type="NCBI Taxonomy" id="364032"/>
    <lineage>
        <taxon>Bacteria</taxon>
        <taxon>Pseudomonadati</taxon>
        <taxon>Pseudomonadota</taxon>
        <taxon>Gammaproteobacteria</taxon>
        <taxon>Thiotrichales</taxon>
        <taxon>Piscirickettsiaceae</taxon>
        <taxon>Sulfurivirga</taxon>
    </lineage>
</organism>
<dbReference type="OrthoDB" id="9801763at2"/>
<evidence type="ECO:0000256" key="2">
    <source>
        <dbReference type="ARBA" id="ARBA00022801"/>
    </source>
</evidence>
<accession>A0A1N6GLZ2</accession>
<dbReference type="SUPFAM" id="SSF53474">
    <property type="entry name" value="alpha/beta-Hydrolases"/>
    <property type="match status" value="1"/>
</dbReference>
<dbReference type="GO" id="GO:0016787">
    <property type="term" value="F:hydrolase activity"/>
    <property type="evidence" value="ECO:0007669"/>
    <property type="project" value="UniProtKB-KW"/>
</dbReference>
<dbReference type="PANTHER" id="PTHR10655">
    <property type="entry name" value="LYSOPHOSPHOLIPASE-RELATED"/>
    <property type="match status" value="1"/>
</dbReference>
<evidence type="ECO:0000313" key="4">
    <source>
        <dbReference type="EMBL" id="SIO08533.1"/>
    </source>
</evidence>
<reference evidence="5" key="1">
    <citation type="submission" date="2016-11" db="EMBL/GenBank/DDBJ databases">
        <authorList>
            <person name="Varghese N."/>
            <person name="Submissions S."/>
        </authorList>
    </citation>
    <scope>NUCLEOTIDE SEQUENCE [LARGE SCALE GENOMIC DNA]</scope>
    <source>
        <strain evidence="5">DSM 17737</strain>
    </source>
</reference>
<dbReference type="PANTHER" id="PTHR10655:SF17">
    <property type="entry name" value="LYSOPHOSPHOLIPASE-LIKE PROTEIN 1"/>
    <property type="match status" value="1"/>
</dbReference>
<dbReference type="InterPro" id="IPR050565">
    <property type="entry name" value="LYPA1-2/EST-like"/>
</dbReference>
<dbReference type="Pfam" id="PF02230">
    <property type="entry name" value="Abhydrolase_2"/>
    <property type="match status" value="1"/>
</dbReference>
<gene>
    <name evidence="4" type="ORF">SAMN05443662_1404</name>
</gene>
<feature type="domain" description="Phospholipase/carboxylesterase/thioesterase" evidence="3">
    <location>
        <begin position="11"/>
        <end position="204"/>
    </location>
</feature>
<keyword evidence="5" id="KW-1185">Reference proteome</keyword>
<dbReference type="RefSeq" id="WP_074201662.1">
    <property type="nucleotide sequence ID" value="NZ_FSRE01000003.1"/>
</dbReference>
<proteinExistence type="inferred from homology"/>
<evidence type="ECO:0000256" key="1">
    <source>
        <dbReference type="ARBA" id="ARBA00006499"/>
    </source>
</evidence>